<reference evidence="8 9" key="1">
    <citation type="journal article" date="2016" name="Genome Announc.">
        <title>Complete Genome Sequence of Methylobacterium populi P-1M, Isolated from Pink-Pigmented Household Biofilm.</title>
        <authorList>
            <person name="Morohoshi T."/>
            <person name="Ikeda T."/>
        </authorList>
    </citation>
    <scope>NUCLEOTIDE SEQUENCE [LARGE SCALE GENOMIC DNA]</scope>
    <source>
        <strain evidence="8 9">P-1M</strain>
    </source>
</reference>
<evidence type="ECO:0000256" key="6">
    <source>
        <dbReference type="PIRSR" id="PIRSR000097-3"/>
    </source>
</evidence>
<dbReference type="PIRSF" id="PIRSF000097">
    <property type="entry name" value="AKR"/>
    <property type="match status" value="1"/>
</dbReference>
<keyword evidence="2" id="KW-0521">NADP</keyword>
<dbReference type="Gene3D" id="3.20.20.100">
    <property type="entry name" value="NADP-dependent oxidoreductase domain"/>
    <property type="match status" value="1"/>
</dbReference>
<dbReference type="PROSITE" id="PS00063">
    <property type="entry name" value="ALDOKETO_REDUCTASE_3"/>
    <property type="match status" value="1"/>
</dbReference>
<evidence type="ECO:0000256" key="5">
    <source>
        <dbReference type="PIRSR" id="PIRSR000097-2"/>
    </source>
</evidence>
<dbReference type="PANTHER" id="PTHR43827:SF3">
    <property type="entry name" value="NADP-DEPENDENT OXIDOREDUCTASE DOMAIN-CONTAINING PROTEIN"/>
    <property type="match status" value="1"/>
</dbReference>
<feature type="active site" description="Proton donor" evidence="4">
    <location>
        <position position="54"/>
    </location>
</feature>
<name>A0A161JKN5_9HYPH</name>
<dbReference type="InterPro" id="IPR023210">
    <property type="entry name" value="NADP_OxRdtase_dom"/>
</dbReference>
<dbReference type="SUPFAM" id="SSF51430">
    <property type="entry name" value="NAD(P)-linked oxidoreductase"/>
    <property type="match status" value="1"/>
</dbReference>
<dbReference type="Pfam" id="PF00248">
    <property type="entry name" value="Aldo_ket_red"/>
    <property type="match status" value="1"/>
</dbReference>
<evidence type="ECO:0000313" key="9">
    <source>
        <dbReference type="Proteomes" id="UP000218288"/>
    </source>
</evidence>
<evidence type="ECO:0000313" key="8">
    <source>
        <dbReference type="EMBL" id="BAU90738.1"/>
    </source>
</evidence>
<dbReference type="InterPro" id="IPR020471">
    <property type="entry name" value="AKR"/>
</dbReference>
<evidence type="ECO:0000259" key="7">
    <source>
        <dbReference type="Pfam" id="PF00248"/>
    </source>
</evidence>
<feature type="site" description="Lowers pKa of active site Tyr" evidence="6">
    <location>
        <position position="79"/>
    </location>
</feature>
<dbReference type="PANTHER" id="PTHR43827">
    <property type="entry name" value="2,5-DIKETO-D-GLUCONIC ACID REDUCTASE"/>
    <property type="match status" value="1"/>
</dbReference>
<evidence type="ECO:0000256" key="2">
    <source>
        <dbReference type="ARBA" id="ARBA00022857"/>
    </source>
</evidence>
<keyword evidence="3" id="KW-0560">Oxidoreductase</keyword>
<gene>
    <name evidence="8" type="ORF">MPPM_2133</name>
</gene>
<dbReference type="FunFam" id="3.20.20.100:FF:000015">
    <property type="entry name" value="Oxidoreductase, aldo/keto reductase family"/>
    <property type="match status" value="1"/>
</dbReference>
<dbReference type="InterPro" id="IPR036812">
    <property type="entry name" value="NAD(P)_OxRdtase_dom_sf"/>
</dbReference>
<feature type="binding site" evidence="5">
    <location>
        <position position="112"/>
    </location>
    <ligand>
        <name>substrate</name>
    </ligand>
</feature>
<dbReference type="PRINTS" id="PR00069">
    <property type="entry name" value="ALDKETRDTASE"/>
</dbReference>
<accession>A0A161JKN5</accession>
<dbReference type="GO" id="GO:0016616">
    <property type="term" value="F:oxidoreductase activity, acting on the CH-OH group of donors, NAD or NADP as acceptor"/>
    <property type="evidence" value="ECO:0007669"/>
    <property type="project" value="UniProtKB-ARBA"/>
</dbReference>
<dbReference type="PROSITE" id="PS00798">
    <property type="entry name" value="ALDOKETO_REDUCTASE_1"/>
    <property type="match status" value="1"/>
</dbReference>
<evidence type="ECO:0000256" key="3">
    <source>
        <dbReference type="ARBA" id="ARBA00023002"/>
    </source>
</evidence>
<dbReference type="InterPro" id="IPR018170">
    <property type="entry name" value="Aldo/ket_reductase_CS"/>
</dbReference>
<feature type="domain" description="NADP-dependent oxidoreductase" evidence="7">
    <location>
        <begin position="21"/>
        <end position="263"/>
    </location>
</feature>
<dbReference type="OrthoDB" id="9804790at2"/>
<dbReference type="RefSeq" id="WP_096485026.1">
    <property type="nucleotide sequence ID" value="NZ_AP014809.1"/>
</dbReference>
<organism evidence="8 9">
    <name type="scientific">Methylorubrum populi</name>
    <dbReference type="NCBI Taxonomy" id="223967"/>
    <lineage>
        <taxon>Bacteria</taxon>
        <taxon>Pseudomonadati</taxon>
        <taxon>Pseudomonadota</taxon>
        <taxon>Alphaproteobacteria</taxon>
        <taxon>Hyphomicrobiales</taxon>
        <taxon>Methylobacteriaceae</taxon>
        <taxon>Methylorubrum</taxon>
    </lineage>
</organism>
<proteinExistence type="inferred from homology"/>
<evidence type="ECO:0000256" key="4">
    <source>
        <dbReference type="PIRSR" id="PIRSR000097-1"/>
    </source>
</evidence>
<dbReference type="AlphaFoldDB" id="A0A161JKN5"/>
<sequence length="278" mass="30582">MTAPDPVPLIALNDGRSIPQLGFGVWRLQEAQTPALVGTALGSGYRSIDTAAAYGNEAGVGRGLRETVVPRPDVFVTTKLWNDSQGYDATLRAFDESLARLGLEQVDLYLIHWPCPDRGLYLDSWRALIRLREEGRAASIGVSNFTEDQLDRLVSETGITPALNQIELHPRFQQHALRAVHARLGIVTEAWSPLGQAQVLDEPAVTRIADRLGRSPAQVVLRWHIENGVVTIPKSATPARMHENIDVFGFTLTEDDHAALARLDRADGRIGPDPMTFQ</sequence>
<comment type="similarity">
    <text evidence="1">Belongs to the aldo/keto reductase family.</text>
</comment>
<dbReference type="EMBL" id="AP014809">
    <property type="protein sequence ID" value="BAU90738.1"/>
    <property type="molecule type" value="Genomic_DNA"/>
</dbReference>
<protein>
    <submittedName>
        <fullName evidence="8">2,5-didehydrogluconate reductase</fullName>
    </submittedName>
</protein>
<dbReference type="Proteomes" id="UP000218288">
    <property type="component" value="Chromosome"/>
</dbReference>
<evidence type="ECO:0000256" key="1">
    <source>
        <dbReference type="ARBA" id="ARBA00007905"/>
    </source>
</evidence>